<sequence length="1585" mass="171320">MSVPPHLPPEANAASQVDGDVPKDELCESDAESVDDKACDVCGGTEDKALFLLCDGNGGDCPGACHTFCDGLGNTVPDGDWFCRRCRASAPSAPEPLRHLACQQGQVKAQDVSRTHARPARLPQPTQDNDVEIVAEKGMRGPAADVPAGSQVFRHYRILRNAAAGWQVLGRLEMDRHKGQQTSRAPRWRYVHPDGQTSFVSINKQKSRSNSTSVESSGISVEGFEHLKKVQKSLMAVLCRRRDELVQVGSLIDERVEADWQQILMQRGGNSVRVQELRRNYASKVEKAPSAPEWRPPRWEASEAQCPPSLRRPGCIPTTSEGFVSSRKRGPDFSAAESALRPGPRPLRRYHDPFLRYIMSNAPQAPASEVDPDAGAEPDADAEPDALAEPEQEGNGRKQPRVGDRLAAGCEDAGEHQDAEQREARRRQSVSVQRLVKDPLAAERELKLHAGRTPWGRLLQLQGGQLGEGEGYDGDEFKEELKDEPMGAEGAEKPQPHEELARLFATEPDLQEVAWRCLIAATALGRATDQLPFVCMDLLRADACMRGGSAVKHFVRVLSVRDAMLAAEARLPKDLAVAADAPDMASFVTTVLRHFATCPPEENIDEASEALNCRFAGLRQFMADFRSDRRAAPYKALALKSQAYDKLGQLCAFTILLYSPLQATIQASKREAGKWSGNDAVARLLKQPCKWPLRRQGIAVLLGSFLSAVDRTGLTILMDLLESPSEWPTSDEDVRWGIARWELWVTLMQVIGRLAVELSGKPVEAPACFRIPAWWLGSSTTPRALEAVLEAWRDLLDALPKLTNGKDALPRILAATASSPAPRELAAELLQGLQGTRSSPAEAWALTRLLEVWEQEARALLPLASPSSGFEAVAAEWVLRASLCFEALCSRARCAARPLRPGARSLLEAAGEACAAGMALLVRTGNAAAVEKLVSFLPSSGESGRHRWHVPTESAEQKSAFFRAAGDPSGPSFNVDNKLHRFNGCRFSEILESCAGPSGQTSAAALDLADTATVAGGCQAFVKWALEKHITREAAEATTQSATAAAIKASTKAGAAAKKASLNPEVNRFARWILEDVLNYCPPLLRLPRRRARELLVPLAPLDEELAGMAARAQAVCSSFFPPLLRHLAPDAQPDWLRPFAVASCLQAGLVSCAVEPDLGMAVRGAIGELLVALGVADVRVALAADVALAQAAALSGPLRAWVFAGLARDLHQLLLLVDGLEKPAAGVRAKALFRLAAVSARRIGGKWPTPPAFPVAMMPSFPLHFLVFNPMRDAFPPGADSSMAISGRILQCRPLASLLVYLAPPERGMHLSSFSGLELSVQAAASVPSHSLSAWAAALTGSDLEDFVRLREWRSQTYASLMEQGQFVTLRKLQAAVSSRMVAVHCAVELSRARLHTAGPSEQRVNSLVQALLRDLGESTFEKALLEHTSATREILAGHSPRVAEQAVWAMRHLLFRYIALKKLFSKVGRGWAEGLSSEVRRCLAHLHVWFRDAGLADEAPGLAEEVAHGLALAAASLPWPEVACPDLSADEVAPPADSADGCFRGGAWVPEGADGNVGQVQSAMLEAADESPLESLPELESEK</sequence>
<feature type="domain" description="PHD-type" evidence="6">
    <location>
        <begin position="36"/>
        <end position="89"/>
    </location>
</feature>
<gene>
    <name evidence="7" type="ORF">PGLA1383_LOCUS13756</name>
</gene>
<evidence type="ECO:0000259" key="6">
    <source>
        <dbReference type="PROSITE" id="PS50016"/>
    </source>
</evidence>
<keyword evidence="1" id="KW-0479">Metal-binding</keyword>
<dbReference type="InterPro" id="IPR011011">
    <property type="entry name" value="Znf_FYVE_PHD"/>
</dbReference>
<proteinExistence type="predicted"/>
<dbReference type="InterPro" id="IPR019787">
    <property type="entry name" value="Znf_PHD-finger"/>
</dbReference>
<dbReference type="SUPFAM" id="SSF57903">
    <property type="entry name" value="FYVE/PHD zinc finger"/>
    <property type="match status" value="1"/>
</dbReference>
<evidence type="ECO:0000256" key="4">
    <source>
        <dbReference type="PROSITE-ProRule" id="PRU00146"/>
    </source>
</evidence>
<dbReference type="Gene3D" id="3.30.40.10">
    <property type="entry name" value="Zinc/RING finger domain, C3HC4 (zinc finger)"/>
    <property type="match status" value="1"/>
</dbReference>
<comment type="caution">
    <text evidence="7">The sequence shown here is derived from an EMBL/GenBank/DDBJ whole genome shotgun (WGS) entry which is preliminary data.</text>
</comment>
<dbReference type="GO" id="GO:0008270">
    <property type="term" value="F:zinc ion binding"/>
    <property type="evidence" value="ECO:0007669"/>
    <property type="project" value="UniProtKB-KW"/>
</dbReference>
<dbReference type="Proteomes" id="UP000654075">
    <property type="component" value="Unassembled WGS sequence"/>
</dbReference>
<keyword evidence="3" id="KW-0862">Zinc</keyword>
<dbReference type="SMART" id="SM00249">
    <property type="entry name" value="PHD"/>
    <property type="match status" value="1"/>
</dbReference>
<keyword evidence="8" id="KW-1185">Reference proteome</keyword>
<dbReference type="PANTHER" id="PTHR47177">
    <property type="entry name" value="F18C1.6 PROTEIN"/>
    <property type="match status" value="1"/>
</dbReference>
<feature type="compositionally biased region" description="Basic and acidic residues" evidence="5">
    <location>
        <begin position="413"/>
        <end position="423"/>
    </location>
</feature>
<dbReference type="PROSITE" id="PS50016">
    <property type="entry name" value="ZF_PHD_2"/>
    <property type="match status" value="1"/>
</dbReference>
<organism evidence="7 8">
    <name type="scientific">Polarella glacialis</name>
    <name type="common">Dinoflagellate</name>
    <dbReference type="NCBI Taxonomy" id="89957"/>
    <lineage>
        <taxon>Eukaryota</taxon>
        <taxon>Sar</taxon>
        <taxon>Alveolata</taxon>
        <taxon>Dinophyceae</taxon>
        <taxon>Suessiales</taxon>
        <taxon>Suessiaceae</taxon>
        <taxon>Polarella</taxon>
    </lineage>
</organism>
<evidence type="ECO:0000313" key="8">
    <source>
        <dbReference type="Proteomes" id="UP000654075"/>
    </source>
</evidence>
<feature type="region of interest" description="Disordered" evidence="5">
    <location>
        <begin position="363"/>
        <end position="432"/>
    </location>
</feature>
<keyword evidence="2 4" id="KW-0863">Zinc-finger</keyword>
<dbReference type="InterPro" id="IPR001965">
    <property type="entry name" value="Znf_PHD"/>
</dbReference>
<evidence type="ECO:0000256" key="1">
    <source>
        <dbReference type="ARBA" id="ARBA00022723"/>
    </source>
</evidence>
<dbReference type="OrthoDB" id="18781at2759"/>
<reference evidence="7" key="1">
    <citation type="submission" date="2021-02" db="EMBL/GenBank/DDBJ databases">
        <authorList>
            <person name="Dougan E. K."/>
            <person name="Rhodes N."/>
            <person name="Thang M."/>
            <person name="Chan C."/>
        </authorList>
    </citation>
    <scope>NUCLEOTIDE SEQUENCE</scope>
</reference>
<dbReference type="EMBL" id="CAJNNV010007690">
    <property type="protein sequence ID" value="CAE8595242.1"/>
    <property type="molecule type" value="Genomic_DNA"/>
</dbReference>
<feature type="compositionally biased region" description="Acidic residues" evidence="5">
    <location>
        <begin position="370"/>
        <end position="392"/>
    </location>
</feature>
<feature type="region of interest" description="Disordered" evidence="5">
    <location>
        <begin position="288"/>
        <end position="347"/>
    </location>
</feature>
<evidence type="ECO:0000256" key="5">
    <source>
        <dbReference type="SAM" id="MobiDB-lite"/>
    </source>
</evidence>
<evidence type="ECO:0000256" key="3">
    <source>
        <dbReference type="ARBA" id="ARBA00022833"/>
    </source>
</evidence>
<evidence type="ECO:0000313" key="7">
    <source>
        <dbReference type="EMBL" id="CAE8595242.1"/>
    </source>
</evidence>
<dbReference type="InterPro" id="IPR013083">
    <property type="entry name" value="Znf_RING/FYVE/PHD"/>
</dbReference>
<evidence type="ECO:0000256" key="2">
    <source>
        <dbReference type="ARBA" id="ARBA00022771"/>
    </source>
</evidence>
<accession>A0A813E042</accession>
<feature type="region of interest" description="Disordered" evidence="5">
    <location>
        <begin position="1"/>
        <end position="22"/>
    </location>
</feature>
<protein>
    <recommendedName>
        <fullName evidence="6">PHD-type domain-containing protein</fullName>
    </recommendedName>
</protein>
<name>A0A813E042_POLGL</name>